<keyword evidence="2" id="KW-1185">Reference proteome</keyword>
<evidence type="ECO:0000313" key="1">
    <source>
        <dbReference type="EMBL" id="EJK74816.1"/>
    </source>
</evidence>
<accession>K0TKW5</accession>
<proteinExistence type="predicted"/>
<gene>
    <name evidence="1" type="ORF">THAOC_03486</name>
</gene>
<protein>
    <submittedName>
        <fullName evidence="1">Uncharacterized protein</fullName>
    </submittedName>
</protein>
<evidence type="ECO:0000313" key="2">
    <source>
        <dbReference type="Proteomes" id="UP000266841"/>
    </source>
</evidence>
<dbReference type="Proteomes" id="UP000266841">
    <property type="component" value="Unassembled WGS sequence"/>
</dbReference>
<dbReference type="EMBL" id="AGNL01003349">
    <property type="protein sequence ID" value="EJK74816.1"/>
    <property type="molecule type" value="Genomic_DNA"/>
</dbReference>
<dbReference type="AlphaFoldDB" id="K0TKW5"/>
<reference evidence="1 2" key="1">
    <citation type="journal article" date="2012" name="Genome Biol.">
        <title>Genome and low-iron response of an oceanic diatom adapted to chronic iron limitation.</title>
        <authorList>
            <person name="Lommer M."/>
            <person name="Specht M."/>
            <person name="Roy A.S."/>
            <person name="Kraemer L."/>
            <person name="Andreson R."/>
            <person name="Gutowska M.A."/>
            <person name="Wolf J."/>
            <person name="Bergner S.V."/>
            <person name="Schilhabel M.B."/>
            <person name="Klostermeier U.C."/>
            <person name="Beiko R.G."/>
            <person name="Rosenstiel P."/>
            <person name="Hippler M."/>
            <person name="Laroche J."/>
        </authorList>
    </citation>
    <scope>NUCLEOTIDE SEQUENCE [LARGE SCALE GENOMIC DNA]</scope>
    <source>
        <strain evidence="1 2">CCMP1005</strain>
    </source>
</reference>
<sequence>MPPRKKHQKGKGKQKREIRQFANATPAEIIKGIHGGKPGAIRALATRVHQQKRFLFNDESASGMTEAILKNLKRCDESLASVFGVPPSGQDMMICLPSFCLSMLFTLAEARNEQDVCFKIVEGISPVVKCMVDERRVFFQNTDAWFNSVHIFIGLILTIISGHQATCMDIIEQDGLLPFLGQAICWSQCRDIVEGFRRSNNTVPHELIISAAHSICAFLLQELQNFGIPVPEACEMLKSIGMFTVAKDSDLPATVGMTRLIRLYRDMCHSRDMSTDLPRNQLADIIATLIWGGCVDEIVMKELAKFRDICPEFVARCMTMILSKHSSVLSDSHFAGALRSGLFATTLSICAQLGSQEIHNPVMVRNEGLESGIRADVVAYGMIGLLHRIRLHHKTHKVLALVSPLNFRGLEDKLEHIFRDARESVCANCLRTFNKDALKWCKGTHMLEPFCSKKCLKESWDAGACAGFGNIVEEDDDKRSISLKRNILQAGYKVLQDCIVRKKCEHSEGMARGQDLTISINLMELPPRVSSGLLPPGDPSGCVQVRFIAEDFRGYRNGVGGRVLVLRKRFAI</sequence>
<organism evidence="1 2">
    <name type="scientific">Thalassiosira oceanica</name>
    <name type="common">Marine diatom</name>
    <dbReference type="NCBI Taxonomy" id="159749"/>
    <lineage>
        <taxon>Eukaryota</taxon>
        <taxon>Sar</taxon>
        <taxon>Stramenopiles</taxon>
        <taxon>Ochrophyta</taxon>
        <taxon>Bacillariophyta</taxon>
        <taxon>Coscinodiscophyceae</taxon>
        <taxon>Thalassiosirophycidae</taxon>
        <taxon>Thalassiosirales</taxon>
        <taxon>Thalassiosiraceae</taxon>
        <taxon>Thalassiosira</taxon>
    </lineage>
</organism>
<comment type="caution">
    <text evidence="1">The sequence shown here is derived from an EMBL/GenBank/DDBJ whole genome shotgun (WGS) entry which is preliminary data.</text>
</comment>
<name>K0TKW5_THAOC</name>